<evidence type="ECO:0000259" key="1">
    <source>
        <dbReference type="Pfam" id="PF08241"/>
    </source>
</evidence>
<dbReference type="CDD" id="cd02440">
    <property type="entry name" value="AdoMet_MTases"/>
    <property type="match status" value="1"/>
</dbReference>
<accession>A0A6B3N7E4</accession>
<evidence type="ECO:0000313" key="2">
    <source>
        <dbReference type="EMBL" id="NER29039.1"/>
    </source>
</evidence>
<reference evidence="2" key="1">
    <citation type="submission" date="2019-11" db="EMBL/GenBank/DDBJ databases">
        <title>Genomic insights into an expanded diversity of filamentous marine cyanobacteria reveals the extraordinary biosynthetic potential of Moorea and Okeania.</title>
        <authorList>
            <person name="Ferreira Leao T."/>
            <person name="Wang M."/>
            <person name="Moss N."/>
            <person name="Da Silva R."/>
            <person name="Sanders J."/>
            <person name="Nurk S."/>
            <person name="Gurevich A."/>
            <person name="Humphrey G."/>
            <person name="Reher R."/>
            <person name="Zhu Q."/>
            <person name="Belda-Ferre P."/>
            <person name="Glukhov E."/>
            <person name="Rex R."/>
            <person name="Dorrestein P.C."/>
            <person name="Knight R."/>
            <person name="Pevzner P."/>
            <person name="Gerwick W.H."/>
            <person name="Gerwick L."/>
        </authorList>
    </citation>
    <scope>NUCLEOTIDE SEQUENCE</scope>
    <source>
        <strain evidence="2">SIO1C4</strain>
    </source>
</reference>
<protein>
    <submittedName>
        <fullName evidence="2">Methyltransferase domain-containing protein</fullName>
    </submittedName>
</protein>
<feature type="domain" description="Methyltransferase type 11" evidence="1">
    <location>
        <begin position="50"/>
        <end position="149"/>
    </location>
</feature>
<sequence>MTSKVSYSVQNFNSDLEREIQRLYLQAQIMWKQESRNLFWFGLQDGMSVLELGSGPGFITEKLLSLLPKISITAIDTDPFMIDYCQQRLRNYIGNRLNISCCASIFNTGLPDNSFDFAIARLVFQHIPNPVDAAKEIRRVLKPGGKLVITDHDDEIFFIHEPPVPEYQIMSEKMRLAMATRNGNRRIGRQLWRILRDAGFQNQDLEIIVSHSDDQGLEIFTKVIDPELFKSVVKQGWATEQEMQNYLRAHDEFISSPEPLMLLAWLMASGEKP</sequence>
<dbReference type="InterPro" id="IPR013216">
    <property type="entry name" value="Methyltransf_11"/>
</dbReference>
<proteinExistence type="predicted"/>
<keyword evidence="2" id="KW-0489">Methyltransferase</keyword>
<dbReference type="InterPro" id="IPR029063">
    <property type="entry name" value="SAM-dependent_MTases_sf"/>
</dbReference>
<dbReference type="PANTHER" id="PTHR42912">
    <property type="entry name" value="METHYLTRANSFERASE"/>
    <property type="match status" value="1"/>
</dbReference>
<name>A0A6B3N7E4_9CYAN</name>
<dbReference type="AlphaFoldDB" id="A0A6B3N7E4"/>
<dbReference type="PANTHER" id="PTHR42912:SF93">
    <property type="entry name" value="N6-ADENOSINE-METHYLTRANSFERASE TMT1A"/>
    <property type="match status" value="1"/>
</dbReference>
<keyword evidence="2" id="KW-0808">Transferase</keyword>
<dbReference type="Gene3D" id="3.40.50.150">
    <property type="entry name" value="Vaccinia Virus protein VP39"/>
    <property type="match status" value="1"/>
</dbReference>
<dbReference type="EMBL" id="JAAHFQ010000299">
    <property type="protein sequence ID" value="NER29039.1"/>
    <property type="molecule type" value="Genomic_DNA"/>
</dbReference>
<gene>
    <name evidence="2" type="ORF">F6J89_15720</name>
</gene>
<dbReference type="Pfam" id="PF08241">
    <property type="entry name" value="Methyltransf_11"/>
    <property type="match status" value="1"/>
</dbReference>
<dbReference type="SUPFAM" id="SSF53335">
    <property type="entry name" value="S-adenosyl-L-methionine-dependent methyltransferases"/>
    <property type="match status" value="1"/>
</dbReference>
<dbReference type="InterPro" id="IPR050508">
    <property type="entry name" value="Methyltransf_Superfamily"/>
</dbReference>
<dbReference type="GO" id="GO:0008757">
    <property type="term" value="F:S-adenosylmethionine-dependent methyltransferase activity"/>
    <property type="evidence" value="ECO:0007669"/>
    <property type="project" value="InterPro"/>
</dbReference>
<dbReference type="GO" id="GO:0032259">
    <property type="term" value="P:methylation"/>
    <property type="evidence" value="ECO:0007669"/>
    <property type="project" value="UniProtKB-KW"/>
</dbReference>
<organism evidence="2">
    <name type="scientific">Symploca sp. SIO1C4</name>
    <dbReference type="NCBI Taxonomy" id="2607765"/>
    <lineage>
        <taxon>Bacteria</taxon>
        <taxon>Bacillati</taxon>
        <taxon>Cyanobacteriota</taxon>
        <taxon>Cyanophyceae</taxon>
        <taxon>Coleofasciculales</taxon>
        <taxon>Coleofasciculaceae</taxon>
        <taxon>Symploca</taxon>
    </lineage>
</organism>
<comment type="caution">
    <text evidence="2">The sequence shown here is derived from an EMBL/GenBank/DDBJ whole genome shotgun (WGS) entry which is preliminary data.</text>
</comment>